<dbReference type="AlphaFoldDB" id="A0A5N6P6Z6"/>
<dbReference type="EMBL" id="SZYD01000006">
    <property type="protein sequence ID" value="KAD5961426.1"/>
    <property type="molecule type" value="Genomic_DNA"/>
</dbReference>
<keyword evidence="6" id="KW-1185">Reference proteome</keyword>
<reference evidence="5 6" key="1">
    <citation type="submission" date="2019-05" db="EMBL/GenBank/DDBJ databases">
        <title>Mikania micrantha, genome provides insights into the molecular mechanism of rapid growth.</title>
        <authorList>
            <person name="Liu B."/>
        </authorList>
    </citation>
    <scope>NUCLEOTIDE SEQUENCE [LARGE SCALE GENOMIC DNA]</scope>
    <source>
        <strain evidence="5">NLD-2019</strain>
        <tissue evidence="5">Leaf</tissue>
    </source>
</reference>
<organism evidence="5 6">
    <name type="scientific">Mikania micrantha</name>
    <name type="common">bitter vine</name>
    <dbReference type="NCBI Taxonomy" id="192012"/>
    <lineage>
        <taxon>Eukaryota</taxon>
        <taxon>Viridiplantae</taxon>
        <taxon>Streptophyta</taxon>
        <taxon>Embryophyta</taxon>
        <taxon>Tracheophyta</taxon>
        <taxon>Spermatophyta</taxon>
        <taxon>Magnoliopsida</taxon>
        <taxon>eudicotyledons</taxon>
        <taxon>Gunneridae</taxon>
        <taxon>Pentapetalae</taxon>
        <taxon>asterids</taxon>
        <taxon>campanulids</taxon>
        <taxon>Asterales</taxon>
        <taxon>Asteraceae</taxon>
        <taxon>Asteroideae</taxon>
        <taxon>Heliantheae alliance</taxon>
        <taxon>Eupatorieae</taxon>
        <taxon>Mikania</taxon>
    </lineage>
</organism>
<comment type="subcellular location">
    <subcellularLocation>
        <location evidence="1">Membrane</location>
        <topology evidence="1">Multi-pass membrane protein</topology>
    </subcellularLocation>
</comment>
<evidence type="ECO:0000313" key="6">
    <source>
        <dbReference type="Proteomes" id="UP000326396"/>
    </source>
</evidence>
<sequence length="509" mass="56819">MSLITVTKLCSFRPYGAYNMMKKVPKDVANRNVKSRTVGNSQEGSYPVESVRKNGVLLGPKEEYDSIVGFHLVPQSGWEVAGSLYVGKERTYGEQICGNLTTSEYCTDLRGEYSDVAFIVDFNPLMSMSQGTAIATIVTSVDIGYFSINPETSISIKCQTDGKEEKKHKLKLRVVDSPSLICSSASTNVPSSGASLSLIWSHLAVFGMQIGWESNETENRFGYPLTYETKRMGFILDWNPDKENIISHDTQDLVLPNAATMVSIVINAAMYRACSSPHLATKEPSHLGTTRSLGTKQDSTFVGLNIKDQSGLITHNKKEVENDDLTATSSVRFIDERWKQGSWDLNMFVKSGKMDWDALIVAEARRRKFLELYPEEATNQEPVLFRSSIIPWWAWITHSHLPEAELLNGRAAMIGFFMAYLVDVLTGLDVVGQSGNFICKIGLFMAVIGVVVFRQKESLMNLKNLAEEATFYDKQWKSSWQDKDSAGSGALGDKMKQLYHQLIKLLDPQ</sequence>
<evidence type="ECO:0000313" key="5">
    <source>
        <dbReference type="EMBL" id="KAD5961426.1"/>
    </source>
</evidence>
<name>A0A5N6P6Z6_9ASTR</name>
<evidence type="ECO:0000256" key="1">
    <source>
        <dbReference type="ARBA" id="ARBA00004141"/>
    </source>
</evidence>
<protein>
    <submittedName>
        <fullName evidence="5">Uncharacterized protein</fullName>
    </submittedName>
</protein>
<comment type="caution">
    <text evidence="5">The sequence shown here is derived from an EMBL/GenBank/DDBJ whole genome shotgun (WGS) entry which is preliminary data.</text>
</comment>
<dbReference type="Proteomes" id="UP000326396">
    <property type="component" value="Linkage Group LG14"/>
</dbReference>
<accession>A0A5N6P6Z6</accession>
<keyword evidence="4" id="KW-0472">Membrane</keyword>
<proteinExistence type="predicted"/>
<evidence type="ECO:0000256" key="4">
    <source>
        <dbReference type="ARBA" id="ARBA00023136"/>
    </source>
</evidence>
<gene>
    <name evidence="5" type="ORF">E3N88_12899</name>
</gene>
<evidence type="ECO:0000256" key="2">
    <source>
        <dbReference type="ARBA" id="ARBA00022692"/>
    </source>
</evidence>
<dbReference type="PANTHER" id="PTHR14154">
    <property type="entry name" value="UPF0041 BRAIN PROTEIN 44-RELATED"/>
    <property type="match status" value="1"/>
</dbReference>
<dbReference type="OrthoDB" id="566010at2759"/>
<dbReference type="SUPFAM" id="SSF103511">
    <property type="entry name" value="Chlorophyll a-b binding protein"/>
    <property type="match status" value="1"/>
</dbReference>
<dbReference type="GO" id="GO:0016020">
    <property type="term" value="C:membrane"/>
    <property type="evidence" value="ECO:0007669"/>
    <property type="project" value="UniProtKB-SubCell"/>
</dbReference>
<evidence type="ECO:0000256" key="3">
    <source>
        <dbReference type="ARBA" id="ARBA00022989"/>
    </source>
</evidence>
<keyword evidence="2" id="KW-0812">Transmembrane</keyword>
<keyword evidence="3" id="KW-1133">Transmembrane helix</keyword>